<reference evidence="2" key="1">
    <citation type="submission" date="2020-08" db="EMBL/GenBank/DDBJ databases">
        <title>Multicomponent nature underlies the extraordinary mechanical properties of spider dragline silk.</title>
        <authorList>
            <person name="Kono N."/>
            <person name="Nakamura H."/>
            <person name="Mori M."/>
            <person name="Yoshida Y."/>
            <person name="Ohtoshi R."/>
            <person name="Malay A.D."/>
            <person name="Moran D.A.P."/>
            <person name="Tomita M."/>
            <person name="Numata K."/>
            <person name="Arakawa K."/>
        </authorList>
    </citation>
    <scope>NUCLEOTIDE SEQUENCE</scope>
</reference>
<evidence type="ECO:0000313" key="3">
    <source>
        <dbReference type="Proteomes" id="UP000887159"/>
    </source>
</evidence>
<evidence type="ECO:0000256" key="1">
    <source>
        <dbReference type="SAM" id="MobiDB-lite"/>
    </source>
</evidence>
<feature type="compositionally biased region" description="Basic and acidic residues" evidence="1">
    <location>
        <begin position="87"/>
        <end position="118"/>
    </location>
</feature>
<keyword evidence="3" id="KW-1185">Reference proteome</keyword>
<proteinExistence type="predicted"/>
<dbReference type="AlphaFoldDB" id="A0A8X6RPP9"/>
<feature type="region of interest" description="Disordered" evidence="1">
    <location>
        <begin position="62"/>
        <end position="151"/>
    </location>
</feature>
<organism evidence="2 3">
    <name type="scientific">Trichonephila clavipes</name>
    <name type="common">Golden silk orbweaver</name>
    <name type="synonym">Nephila clavipes</name>
    <dbReference type="NCBI Taxonomy" id="2585209"/>
    <lineage>
        <taxon>Eukaryota</taxon>
        <taxon>Metazoa</taxon>
        <taxon>Ecdysozoa</taxon>
        <taxon>Arthropoda</taxon>
        <taxon>Chelicerata</taxon>
        <taxon>Arachnida</taxon>
        <taxon>Araneae</taxon>
        <taxon>Araneomorphae</taxon>
        <taxon>Entelegynae</taxon>
        <taxon>Araneoidea</taxon>
        <taxon>Nephilidae</taxon>
        <taxon>Trichonephila</taxon>
    </lineage>
</organism>
<feature type="compositionally biased region" description="Low complexity" evidence="1">
    <location>
        <begin position="67"/>
        <end position="80"/>
    </location>
</feature>
<gene>
    <name evidence="2" type="primary">NCL1_41779</name>
    <name evidence="2" type="ORF">TNCV_1647921</name>
</gene>
<evidence type="ECO:0000313" key="2">
    <source>
        <dbReference type="EMBL" id="GFX96757.1"/>
    </source>
</evidence>
<sequence>MQTHSLGSAAKRVVAKFKPKLEGPYRVLDVKHNNLVVWRAGKRLTVNVNQVRLYHQRKSVENEIRAGSSGSNGSRYKSSSFESVQPRSHESQNSRNKGSGERREIKEKVTGLKADQGDMHMSIASKRGPLIRSSYSSWSESNKRVKKSRRETLCNKRTLKL</sequence>
<protein>
    <submittedName>
        <fullName evidence="2">Uncharacterized protein</fullName>
    </submittedName>
</protein>
<name>A0A8X6RPP9_TRICX</name>
<accession>A0A8X6RPP9</accession>
<dbReference type="Proteomes" id="UP000887159">
    <property type="component" value="Unassembled WGS sequence"/>
</dbReference>
<dbReference type="EMBL" id="BMAU01021194">
    <property type="protein sequence ID" value="GFX96757.1"/>
    <property type="molecule type" value="Genomic_DNA"/>
</dbReference>
<comment type="caution">
    <text evidence="2">The sequence shown here is derived from an EMBL/GenBank/DDBJ whole genome shotgun (WGS) entry which is preliminary data.</text>
</comment>